<evidence type="ECO:0000256" key="2">
    <source>
        <dbReference type="ARBA" id="ARBA00008835"/>
    </source>
</evidence>
<evidence type="ECO:0000256" key="3">
    <source>
        <dbReference type="ARBA" id="ARBA00022475"/>
    </source>
</evidence>
<dbReference type="Proteomes" id="UP000295416">
    <property type="component" value="Unassembled WGS sequence"/>
</dbReference>
<dbReference type="Pfam" id="PF00771">
    <property type="entry name" value="FHIPEP"/>
    <property type="match status" value="1"/>
</dbReference>
<dbReference type="AlphaFoldDB" id="A0A4R2P653"/>
<evidence type="ECO:0000256" key="6">
    <source>
        <dbReference type="ARBA" id="ARBA00023136"/>
    </source>
</evidence>
<dbReference type="EMBL" id="SLXK01000006">
    <property type="protein sequence ID" value="TCP30312.1"/>
    <property type="molecule type" value="Genomic_DNA"/>
</dbReference>
<dbReference type="GO" id="GO:0005886">
    <property type="term" value="C:plasma membrane"/>
    <property type="evidence" value="ECO:0007669"/>
    <property type="project" value="UniProtKB-SubCell"/>
</dbReference>
<evidence type="ECO:0000313" key="8">
    <source>
        <dbReference type="Proteomes" id="UP000295416"/>
    </source>
</evidence>
<dbReference type="InterPro" id="IPR042194">
    <property type="entry name" value="FHIPEP_1"/>
</dbReference>
<sequence length="364" mass="40961">MIDAGLEEQVEEEAFKSTESVIDLLQMDVVEFEFGYALVPLADANQGGDLLDRIVMIRRQLAIEMGLVLPVVRIRDNIQLEPNAYRFKIKGSEVASGELLFDHYLAMSPGVDDETIQGVETNEPAFGLPALWINEETKEKAELAGYTVVDPPSVVSTHLTEILRKHGFELLGRQETKQLVDHLKERYPTLVEEVTPDPLSIGDIQKVLVNLLRENLSIRNLPMIFETLADYGQLTRDTDLLTEYVRQSLSRQITQSFVKDNQVLRVITLGPDLEKKMAESIQKTEHGNYLAMGTDDTQAFLEKVAGHVEQWAAVEEDPVILCSPAVRMYARQLLERYFPKVAVLSYNELEAYVEVQSIGVVNAA</sequence>
<dbReference type="PANTHER" id="PTHR30161:SF1">
    <property type="entry name" value="FLAGELLAR BIOSYNTHESIS PROTEIN FLHA-RELATED"/>
    <property type="match status" value="1"/>
</dbReference>
<evidence type="ECO:0000313" key="7">
    <source>
        <dbReference type="EMBL" id="TCP30312.1"/>
    </source>
</evidence>
<dbReference type="GO" id="GO:0044780">
    <property type="term" value="P:bacterial-type flagellum assembly"/>
    <property type="evidence" value="ECO:0007669"/>
    <property type="project" value="TreeGrafter"/>
</dbReference>
<comment type="subcellular location">
    <subcellularLocation>
        <location evidence="1">Cell membrane</location>
        <topology evidence="1">Multi-pass membrane protein</topology>
    </subcellularLocation>
</comment>
<evidence type="ECO:0000256" key="4">
    <source>
        <dbReference type="ARBA" id="ARBA00022692"/>
    </source>
</evidence>
<accession>A0A4R2P653</accession>
<keyword evidence="8" id="KW-1185">Reference proteome</keyword>
<keyword evidence="4" id="KW-0812">Transmembrane</keyword>
<dbReference type="PANTHER" id="PTHR30161">
    <property type="entry name" value="FLAGELLAR EXPORT PROTEIN, MEMBRANE FLHA SUBUNIT-RELATED"/>
    <property type="match status" value="1"/>
</dbReference>
<dbReference type="InterPro" id="IPR001712">
    <property type="entry name" value="T3SS_FHIPEP"/>
</dbReference>
<keyword evidence="5" id="KW-1133">Transmembrane helix</keyword>
<comment type="similarity">
    <text evidence="2">Belongs to the FHIPEP (flagella/HR/invasion proteins export pore) family.</text>
</comment>
<name>A0A4R2P653_9BACL</name>
<dbReference type="Gene3D" id="1.10.8.540">
    <property type="entry name" value="FHIPEP family, domain 3"/>
    <property type="match status" value="1"/>
</dbReference>
<dbReference type="InterPro" id="IPR042193">
    <property type="entry name" value="FHIPEP_3"/>
</dbReference>
<keyword evidence="3" id="KW-1003">Cell membrane</keyword>
<dbReference type="Gene3D" id="3.40.50.12790">
    <property type="entry name" value="FHIPEP family, domain 4"/>
    <property type="match status" value="1"/>
</dbReference>
<dbReference type="InterPro" id="IPR042196">
    <property type="entry name" value="FHIPEP_4"/>
</dbReference>
<gene>
    <name evidence="7" type="ORF">EV207_106135</name>
</gene>
<proteinExistence type="inferred from homology"/>
<reference evidence="7 8" key="1">
    <citation type="submission" date="2019-03" db="EMBL/GenBank/DDBJ databases">
        <title>Genomic Encyclopedia of Type Strains, Phase IV (KMG-IV): sequencing the most valuable type-strain genomes for metagenomic binning, comparative biology and taxonomic classification.</title>
        <authorList>
            <person name="Goeker M."/>
        </authorList>
    </citation>
    <scope>NUCLEOTIDE SEQUENCE [LARGE SCALE GENOMIC DNA]</scope>
    <source>
        <strain evidence="7 8">DSM 19377</strain>
    </source>
</reference>
<dbReference type="Gene3D" id="3.40.30.60">
    <property type="entry name" value="FHIPEP family, domain 1"/>
    <property type="match status" value="1"/>
</dbReference>
<dbReference type="GO" id="GO:0009306">
    <property type="term" value="P:protein secretion"/>
    <property type="evidence" value="ECO:0007669"/>
    <property type="project" value="InterPro"/>
</dbReference>
<protein>
    <submittedName>
        <fullName evidence="7">FHIPEP family protein</fullName>
    </submittedName>
</protein>
<organism evidence="7 8">
    <name type="scientific">Scopulibacillus darangshiensis</name>
    <dbReference type="NCBI Taxonomy" id="442528"/>
    <lineage>
        <taxon>Bacteria</taxon>
        <taxon>Bacillati</taxon>
        <taxon>Bacillota</taxon>
        <taxon>Bacilli</taxon>
        <taxon>Bacillales</taxon>
        <taxon>Sporolactobacillaceae</taxon>
        <taxon>Scopulibacillus</taxon>
    </lineage>
</organism>
<comment type="caution">
    <text evidence="7">The sequence shown here is derived from an EMBL/GenBank/DDBJ whole genome shotgun (WGS) entry which is preliminary data.</text>
</comment>
<evidence type="ECO:0000256" key="1">
    <source>
        <dbReference type="ARBA" id="ARBA00004651"/>
    </source>
</evidence>
<evidence type="ECO:0000256" key="5">
    <source>
        <dbReference type="ARBA" id="ARBA00022989"/>
    </source>
</evidence>
<keyword evidence="6" id="KW-0472">Membrane</keyword>